<comment type="caution">
    <text evidence="2">The sequence shown here is derived from an EMBL/GenBank/DDBJ whole genome shotgun (WGS) entry which is preliminary data.</text>
</comment>
<proteinExistence type="predicted"/>
<organism evidence="2 3">
    <name type="scientific">Prosthecobacter algae</name>
    <dbReference type="NCBI Taxonomy" id="1144682"/>
    <lineage>
        <taxon>Bacteria</taxon>
        <taxon>Pseudomonadati</taxon>
        <taxon>Verrucomicrobiota</taxon>
        <taxon>Verrucomicrobiia</taxon>
        <taxon>Verrucomicrobiales</taxon>
        <taxon>Verrucomicrobiaceae</taxon>
        <taxon>Prosthecobacter</taxon>
    </lineage>
</organism>
<keyword evidence="3" id="KW-1185">Reference proteome</keyword>
<name>A0ABP9PLL5_9BACT</name>
<dbReference type="Proteomes" id="UP001499852">
    <property type="component" value="Unassembled WGS sequence"/>
</dbReference>
<feature type="region of interest" description="Disordered" evidence="1">
    <location>
        <begin position="534"/>
        <end position="568"/>
    </location>
</feature>
<feature type="compositionally biased region" description="Basic and acidic residues" evidence="1">
    <location>
        <begin position="402"/>
        <end position="416"/>
    </location>
</feature>
<gene>
    <name evidence="2" type="ORF">GCM10023213_43790</name>
</gene>
<dbReference type="EMBL" id="BAABIA010000011">
    <property type="protein sequence ID" value="GAA5148119.1"/>
    <property type="molecule type" value="Genomic_DNA"/>
</dbReference>
<evidence type="ECO:0008006" key="4">
    <source>
        <dbReference type="Google" id="ProtNLM"/>
    </source>
</evidence>
<evidence type="ECO:0000313" key="2">
    <source>
        <dbReference type="EMBL" id="GAA5148119.1"/>
    </source>
</evidence>
<evidence type="ECO:0000256" key="1">
    <source>
        <dbReference type="SAM" id="MobiDB-lite"/>
    </source>
</evidence>
<feature type="region of interest" description="Disordered" evidence="1">
    <location>
        <begin position="401"/>
        <end position="424"/>
    </location>
</feature>
<protein>
    <recommendedName>
        <fullName evidence="4">Tape measure domain-containing protein</fullName>
    </recommendedName>
</protein>
<reference evidence="3" key="1">
    <citation type="journal article" date="2019" name="Int. J. Syst. Evol. Microbiol.">
        <title>The Global Catalogue of Microorganisms (GCM) 10K type strain sequencing project: providing services to taxonomists for standard genome sequencing and annotation.</title>
        <authorList>
            <consortium name="The Broad Institute Genomics Platform"/>
            <consortium name="The Broad Institute Genome Sequencing Center for Infectious Disease"/>
            <person name="Wu L."/>
            <person name="Ma J."/>
        </authorList>
    </citation>
    <scope>NUCLEOTIDE SEQUENCE [LARGE SCALE GENOMIC DNA]</scope>
    <source>
        <strain evidence="3">JCM 18053</strain>
    </source>
</reference>
<evidence type="ECO:0000313" key="3">
    <source>
        <dbReference type="Proteomes" id="UP001499852"/>
    </source>
</evidence>
<feature type="compositionally biased region" description="Low complexity" evidence="1">
    <location>
        <begin position="547"/>
        <end position="558"/>
    </location>
</feature>
<sequence length="585" mass="63065">MLPAMAAPKVELGWDNTDLQAGATKAQGILSGFASRARSTLGKAMSADVVGGFGQLATAVGSLAGLKSVIDDLDRLSDLSVQLDTSVESLQRLGVMAKLSGSDVETLVGGVSKLTRSLADAEGSEKTAESLKQLGVSAAQLRSMSLEEQIMALSEAFISARGRGEGFAEVFDLMGRNGAELIPLLMQGREELQALADTPVLSEEQVQRLADFNDQLDSGILKLKAWTADSLTGLADIAAVSGVALFGGLDGSFVERIEQAATALAESKLEAEAAAAAQEKQREAAREAAEWARKIADAQREAAASIEKGQRELEAQEKRMQGIREQIKQAKSANLEKQLSPDENLELAKGNLTDIDAKIKAARDKAYMDGKGGQDTEEILQLELQREKLVGEILTLEQQISGEKDRQQQAEAEKTEQQNQARSGLASDLQILELRARGRNKEADALERQARIQQEARRIAEETGLSQQEALRIAQTKSALEERAANRQGQEGGRRRIHGYSYEVQGTAEDARLRAQQRVEDARSRVQQTYDRFMPGLKGGSQDNPLAQRAAQNAAADKAPAENGTTQQAAQMVAQILPQILEALK</sequence>
<accession>A0ABP9PLL5</accession>